<evidence type="ECO:0000256" key="2">
    <source>
        <dbReference type="ARBA" id="ARBA00007928"/>
    </source>
</evidence>
<evidence type="ECO:0000313" key="8">
    <source>
        <dbReference type="EMBL" id="MBC3862374.1"/>
    </source>
</evidence>
<dbReference type="GO" id="GO:0005886">
    <property type="term" value="C:plasma membrane"/>
    <property type="evidence" value="ECO:0007669"/>
    <property type="project" value="UniProtKB-SubCell"/>
</dbReference>
<keyword evidence="4 7" id="KW-0812">Transmembrane</keyword>
<name>A0A923HEN5_9BURK</name>
<dbReference type="AlphaFoldDB" id="A0A923HEN5"/>
<feature type="transmembrane region" description="Helical" evidence="7">
    <location>
        <begin position="70"/>
        <end position="88"/>
    </location>
</feature>
<comment type="caution">
    <text evidence="8">The sequence shown here is derived from an EMBL/GenBank/DDBJ whole genome shotgun (WGS) entry which is preliminary data.</text>
</comment>
<keyword evidence="5 7" id="KW-1133">Transmembrane helix</keyword>
<accession>A0A923HEN5</accession>
<dbReference type="EMBL" id="JACOFV010000008">
    <property type="protein sequence ID" value="MBC3862374.1"/>
    <property type="molecule type" value="Genomic_DNA"/>
</dbReference>
<dbReference type="RefSeq" id="WP_186912303.1">
    <property type="nucleotide sequence ID" value="NZ_JACOFV010000008.1"/>
</dbReference>
<evidence type="ECO:0000256" key="7">
    <source>
        <dbReference type="SAM" id="Phobius"/>
    </source>
</evidence>
<sequence>MNLHTWWLFVTATFFISAAPGPNMLLIMSQSVRFNFRSAMCGAMGCLTALFLMMSASAAGLGVLLRNAPALFDILRWAGALYLAYLGYKVWTAPVSEATVDESANSAIVKASGWELYRVGFVTAASNPKALLFAAAFLPQFIQPGLPQLPQFGILLGSFTVIEMSWYLIYALGGFKLSMYLKKASVLKTFNRVTGGAFIGFAALMAGMKS</sequence>
<feature type="transmembrane region" description="Helical" evidence="7">
    <location>
        <begin position="189"/>
        <end position="208"/>
    </location>
</feature>
<evidence type="ECO:0000256" key="4">
    <source>
        <dbReference type="ARBA" id="ARBA00022692"/>
    </source>
</evidence>
<feature type="transmembrane region" description="Helical" evidence="7">
    <location>
        <begin position="119"/>
        <end position="142"/>
    </location>
</feature>
<dbReference type="Pfam" id="PF01810">
    <property type="entry name" value="LysE"/>
    <property type="match status" value="1"/>
</dbReference>
<keyword evidence="6 7" id="KW-0472">Membrane</keyword>
<comment type="similarity">
    <text evidence="2">Belongs to the Rht family.</text>
</comment>
<keyword evidence="9" id="KW-1185">Reference proteome</keyword>
<evidence type="ECO:0000256" key="1">
    <source>
        <dbReference type="ARBA" id="ARBA00004651"/>
    </source>
</evidence>
<dbReference type="InterPro" id="IPR001123">
    <property type="entry name" value="LeuE-type"/>
</dbReference>
<keyword evidence="3" id="KW-1003">Cell membrane</keyword>
<dbReference type="PIRSF" id="PIRSF006324">
    <property type="entry name" value="LeuE"/>
    <property type="match status" value="1"/>
</dbReference>
<feature type="transmembrane region" description="Helical" evidence="7">
    <location>
        <begin position="6"/>
        <end position="27"/>
    </location>
</feature>
<evidence type="ECO:0000313" key="9">
    <source>
        <dbReference type="Proteomes" id="UP000634011"/>
    </source>
</evidence>
<organism evidence="8 9">
    <name type="scientific">Undibacterium jejuense</name>
    <dbReference type="NCBI Taxonomy" id="1344949"/>
    <lineage>
        <taxon>Bacteria</taxon>
        <taxon>Pseudomonadati</taxon>
        <taxon>Pseudomonadota</taxon>
        <taxon>Betaproteobacteria</taxon>
        <taxon>Burkholderiales</taxon>
        <taxon>Oxalobacteraceae</taxon>
        <taxon>Undibacterium</taxon>
    </lineage>
</organism>
<feature type="transmembrane region" description="Helical" evidence="7">
    <location>
        <begin position="154"/>
        <end position="177"/>
    </location>
</feature>
<proteinExistence type="inferred from homology"/>
<comment type="subcellular location">
    <subcellularLocation>
        <location evidence="1">Cell membrane</location>
        <topology evidence="1">Multi-pass membrane protein</topology>
    </subcellularLocation>
</comment>
<dbReference type="GO" id="GO:0042970">
    <property type="term" value="F:homoserine transmembrane transporter activity"/>
    <property type="evidence" value="ECO:0007669"/>
    <property type="project" value="TreeGrafter"/>
</dbReference>
<dbReference type="Proteomes" id="UP000634011">
    <property type="component" value="Unassembled WGS sequence"/>
</dbReference>
<feature type="transmembrane region" description="Helical" evidence="7">
    <location>
        <begin position="39"/>
        <end position="64"/>
    </location>
</feature>
<protein>
    <submittedName>
        <fullName evidence="8">LysE family translocator</fullName>
    </submittedName>
</protein>
<gene>
    <name evidence="8" type="ORF">H8K32_09715</name>
</gene>
<dbReference type="PANTHER" id="PTHR30086:SF14">
    <property type="entry name" value="HOMOSERINE_HOMOSERINE LACTONE EFFLUX PROTEIN"/>
    <property type="match status" value="1"/>
</dbReference>
<reference evidence="8" key="1">
    <citation type="submission" date="2020-08" db="EMBL/GenBank/DDBJ databases">
        <title>Novel species isolated from subtropical streams in China.</title>
        <authorList>
            <person name="Lu H."/>
        </authorList>
    </citation>
    <scope>NUCLEOTIDE SEQUENCE</scope>
    <source>
        <strain evidence="8">KACC 12607</strain>
    </source>
</reference>
<evidence type="ECO:0000256" key="6">
    <source>
        <dbReference type="ARBA" id="ARBA00023136"/>
    </source>
</evidence>
<evidence type="ECO:0000256" key="3">
    <source>
        <dbReference type="ARBA" id="ARBA00022475"/>
    </source>
</evidence>
<evidence type="ECO:0000256" key="5">
    <source>
        <dbReference type="ARBA" id="ARBA00022989"/>
    </source>
</evidence>
<dbReference type="PANTHER" id="PTHR30086">
    <property type="entry name" value="ARGININE EXPORTER PROTEIN ARGO"/>
    <property type="match status" value="1"/>
</dbReference>